<feature type="transmembrane region" description="Helical" evidence="1">
    <location>
        <begin position="6"/>
        <end position="26"/>
    </location>
</feature>
<sequence length="218" mass="24076">MRRASGRSGFIVVQAFVYAGLGWLMCGVGKEGNKKRQEPQAKGNSLLSAGFPEKEGGFCREEKAPFKKAPEKAAVMEDRWLLVGCQILEGLSFLRHDNSCCVRSEARRQKKQHFVGIGWSLSPGPAFTEAPAEKESQNKWETEGVLVAAATKAEGEPSHPRLFSLFPFWLVWPRALALSLLLSGLPWRTVARFSRVSPTNFTPTTQTPLNLATPAFLT</sequence>
<reference evidence="2 3" key="1">
    <citation type="journal article" date="2018" name="Nat. Ecol. Evol.">
        <title>Pezizomycetes genomes reveal the molecular basis of ectomycorrhizal truffle lifestyle.</title>
        <authorList>
            <person name="Murat C."/>
            <person name="Payen T."/>
            <person name="Noel B."/>
            <person name="Kuo A."/>
            <person name="Morin E."/>
            <person name="Chen J."/>
            <person name="Kohler A."/>
            <person name="Krizsan K."/>
            <person name="Balestrini R."/>
            <person name="Da Silva C."/>
            <person name="Montanini B."/>
            <person name="Hainaut M."/>
            <person name="Levati E."/>
            <person name="Barry K.W."/>
            <person name="Belfiori B."/>
            <person name="Cichocki N."/>
            <person name="Clum A."/>
            <person name="Dockter R.B."/>
            <person name="Fauchery L."/>
            <person name="Guy J."/>
            <person name="Iotti M."/>
            <person name="Le Tacon F."/>
            <person name="Lindquist E.A."/>
            <person name="Lipzen A."/>
            <person name="Malagnac F."/>
            <person name="Mello A."/>
            <person name="Molinier V."/>
            <person name="Miyauchi S."/>
            <person name="Poulain J."/>
            <person name="Riccioni C."/>
            <person name="Rubini A."/>
            <person name="Sitrit Y."/>
            <person name="Splivallo R."/>
            <person name="Traeger S."/>
            <person name="Wang M."/>
            <person name="Zifcakova L."/>
            <person name="Wipf D."/>
            <person name="Zambonelli A."/>
            <person name="Paolocci F."/>
            <person name="Nowrousian M."/>
            <person name="Ottonello S."/>
            <person name="Baldrian P."/>
            <person name="Spatafora J.W."/>
            <person name="Henrissat B."/>
            <person name="Nagy L.G."/>
            <person name="Aury J.M."/>
            <person name="Wincker P."/>
            <person name="Grigoriev I.V."/>
            <person name="Bonfante P."/>
            <person name="Martin F.M."/>
        </authorList>
    </citation>
    <scope>NUCLEOTIDE SEQUENCE [LARGE SCALE GENOMIC DNA]</scope>
    <source>
        <strain evidence="2 3">RN42</strain>
    </source>
</reference>
<keyword evidence="3" id="KW-1185">Reference proteome</keyword>
<dbReference type="EMBL" id="ML119659">
    <property type="protein sequence ID" value="RPA84328.1"/>
    <property type="molecule type" value="Genomic_DNA"/>
</dbReference>
<evidence type="ECO:0000256" key="1">
    <source>
        <dbReference type="SAM" id="Phobius"/>
    </source>
</evidence>
<name>A0A3N4II04_ASCIM</name>
<organism evidence="2 3">
    <name type="scientific">Ascobolus immersus RN42</name>
    <dbReference type="NCBI Taxonomy" id="1160509"/>
    <lineage>
        <taxon>Eukaryota</taxon>
        <taxon>Fungi</taxon>
        <taxon>Dikarya</taxon>
        <taxon>Ascomycota</taxon>
        <taxon>Pezizomycotina</taxon>
        <taxon>Pezizomycetes</taxon>
        <taxon>Pezizales</taxon>
        <taxon>Ascobolaceae</taxon>
        <taxon>Ascobolus</taxon>
    </lineage>
</organism>
<keyword evidence="1" id="KW-0472">Membrane</keyword>
<evidence type="ECO:0000313" key="3">
    <source>
        <dbReference type="Proteomes" id="UP000275078"/>
    </source>
</evidence>
<keyword evidence="1" id="KW-1133">Transmembrane helix</keyword>
<evidence type="ECO:0000313" key="2">
    <source>
        <dbReference type="EMBL" id="RPA84328.1"/>
    </source>
</evidence>
<proteinExistence type="predicted"/>
<dbReference type="AlphaFoldDB" id="A0A3N4II04"/>
<keyword evidence="1" id="KW-0812">Transmembrane</keyword>
<dbReference type="Proteomes" id="UP000275078">
    <property type="component" value="Unassembled WGS sequence"/>
</dbReference>
<gene>
    <name evidence="2" type="ORF">BJ508DRAFT_36768</name>
</gene>
<accession>A0A3N4II04</accession>
<protein>
    <submittedName>
        <fullName evidence="2">Uncharacterized protein</fullName>
    </submittedName>
</protein>